<comment type="caution">
    <text evidence="4">The sequence shown here is derived from an EMBL/GenBank/DDBJ whole genome shotgun (WGS) entry which is preliminary data.</text>
</comment>
<evidence type="ECO:0000313" key="5">
    <source>
        <dbReference type="Proteomes" id="UP000658278"/>
    </source>
</evidence>
<sequence length="1434" mass="155517">MQLNPVSLLWGVFLSVAAAAPIPMLNNSGEINNGVDRVTLSDVSVLGWDGSGSSAQLIDGGTDYGNGRWRLSIEDSMEAWQMTSHVIATGDAFSLRFDAAMFAGNLPGGGSGFVPVETLVGGATRNGDFNDPTTTGNTFADTPEWFNLGSGQGTEATRPGGDVDFDGTRNGVLSDNGGRKFALDTGHTLASGELFRTSFVWRDAGNWIDDEDLVAVTLYTTSDDTIDGARTALQTLQAPVSSQNATYESATLTFNAVASASAGKRLFVFIEGVDGSGTSNGFARFDNFVLERGTFATSLPDRQIIAELYVDDNGARLPVATRTYDFKTPVVGSWDHYHLAVPSGSLDAHAGKTVGVQFRSNDQANGNFQSFDQVQLEFWPAAAPDGGFSDDWDSLPNQVWAGPGYWANRLQDWEVQGNRVQCIRGNRDRLTLHRPGTSIRGNGEDFSLSVRTGLNTGSSSSDSRSGFLLGAGPSLDWRAALLVQDGLGRDFGLFLGLTGGGDLVIEDYSTGAVTARATSAVTGGFAQNTRLELDATYHDGPGTYTLALTAFNASDTQVGAVSFEVPSDRVLGAFGLLTHRGTSSATHWYDSFSGTGSALNPEPDRHLAIIGAMHTLSKGTLKITAQLPPLSLANSPTVALDTWNGASWSQIATAPVDNTDNLSSYTATFVVPGWNDAVDTDYRLRVNIDGSDYEWTGTVRRDPVEKEQISIAMTTCQRINDGNAQNNGFDWSPVMVWHPHPQSFAHIAKHQPDVLLAHGDQLYEPQPTNKDTSSAKNRQLDFLYKWNLWMLQVRELAREIPTVAIPDDHDIYQGNLWGEGGIATSEESTGGYIEPADWVRMVERCHASNLPDPDPYNPVQPAPPVAQGIGVYFTGMTYGRLGFAILEDRKFKTGPNGSGSIPLDQQFLLGDRQKDFLREWNEDWAGQDLKLVVSQSPLGSLNTHASQGYTFRLNDRDAHGWPTHRRNEAWRLWRASRMFQLAGDQHLGTIAHHGADGPRDAGLSFAAPAMANFFPRIFDPLNNSSGTTSTQSPYTGDYFFDGNGTLPDGVTPNLTANDPHHFAILASGNSAEYYQQTTGVNPPNYHDRAPGYGITRVNRTTREVTFECWPIYADPEFPQTGSQYADWPQTFRQTDNDGRVPTGYLPVIDSLWRTNPVVRVFDEASGELIHAMRVRGSRYRPPVYDNALSYRVEVAYGDEAVSETYNSQTASAPGAPAIHYFGAVQPSILSGATAVLEWDVSSPVTLTVDQGIGDVLSQTVDGIGFLQVSPSSDTTYTLTLNGGATATTTIRVFADRGSWDDVHFTPVEQADPEIFGGDKDPDGDGYTNDEEFQFQTDPRNAGSNPKLQGSVILNGASLTVDFEMSYPVDSATSKMIVETSSELGTWDEVPANSYVETGRENFPGDGTSRVSIQLTDSVPAPEGRRFYRARWALP</sequence>
<dbReference type="Proteomes" id="UP000658278">
    <property type="component" value="Unassembled WGS sequence"/>
</dbReference>
<dbReference type="InterPro" id="IPR018946">
    <property type="entry name" value="PhoD-like_MPP"/>
</dbReference>
<feature type="signal peptide" evidence="2">
    <location>
        <begin position="1"/>
        <end position="19"/>
    </location>
</feature>
<evidence type="ECO:0000259" key="3">
    <source>
        <dbReference type="Pfam" id="PF09423"/>
    </source>
</evidence>
<evidence type="ECO:0000256" key="2">
    <source>
        <dbReference type="SAM" id="SignalP"/>
    </source>
</evidence>
<feature type="chain" id="PRO_5037600430" description="PhoD-like phosphatase metallophosphatase domain-containing protein" evidence="2">
    <location>
        <begin position="20"/>
        <end position="1434"/>
    </location>
</feature>
<dbReference type="SUPFAM" id="SSF56300">
    <property type="entry name" value="Metallo-dependent phosphatases"/>
    <property type="match status" value="1"/>
</dbReference>
<dbReference type="InterPro" id="IPR029052">
    <property type="entry name" value="Metallo-depent_PP-like"/>
</dbReference>
<reference evidence="4" key="1">
    <citation type="submission" date="2021-01" db="EMBL/GenBank/DDBJ databases">
        <title>Modified the classification status of verrucomicrobia.</title>
        <authorList>
            <person name="Feng X."/>
        </authorList>
    </citation>
    <scope>NUCLEOTIDE SEQUENCE</scope>
    <source>
        <strain evidence="4">KCTC 22201</strain>
    </source>
</reference>
<dbReference type="Gene3D" id="3.60.21.70">
    <property type="entry name" value="PhoD-like phosphatase"/>
    <property type="match status" value="1"/>
</dbReference>
<dbReference type="InterPro" id="IPR052900">
    <property type="entry name" value="Phospholipid_Metab_Enz"/>
</dbReference>
<gene>
    <name evidence="4" type="ORF">JIN81_01425</name>
</gene>
<dbReference type="EMBL" id="JAENII010000001">
    <property type="protein sequence ID" value="MBK1825665.1"/>
    <property type="molecule type" value="Genomic_DNA"/>
</dbReference>
<evidence type="ECO:0000313" key="4">
    <source>
        <dbReference type="EMBL" id="MBK1825665.1"/>
    </source>
</evidence>
<dbReference type="Pfam" id="PF09423">
    <property type="entry name" value="PhoD"/>
    <property type="match status" value="1"/>
</dbReference>
<keyword evidence="2" id="KW-0732">Signal</keyword>
<dbReference type="PANTHER" id="PTHR43606">
    <property type="entry name" value="PHOSPHATASE, PUTATIVE (AFU_ORTHOLOGUE AFUA_6G08710)-RELATED"/>
    <property type="match status" value="1"/>
</dbReference>
<proteinExistence type="predicted"/>
<keyword evidence="5" id="KW-1185">Reference proteome</keyword>
<protein>
    <recommendedName>
        <fullName evidence="3">PhoD-like phosphatase metallophosphatase domain-containing protein</fullName>
    </recommendedName>
</protein>
<evidence type="ECO:0000256" key="1">
    <source>
        <dbReference type="SAM" id="MobiDB-lite"/>
    </source>
</evidence>
<dbReference type="InterPro" id="IPR038607">
    <property type="entry name" value="PhoD-like_sf"/>
</dbReference>
<feature type="domain" description="PhoD-like phosphatase metallophosphatase" evidence="3">
    <location>
        <begin position="742"/>
        <end position="993"/>
    </location>
</feature>
<name>A0A934VEL9_9BACT</name>
<organism evidence="4 5">
    <name type="scientific">Haloferula rosea</name>
    <dbReference type="NCBI Taxonomy" id="490093"/>
    <lineage>
        <taxon>Bacteria</taxon>
        <taxon>Pseudomonadati</taxon>
        <taxon>Verrucomicrobiota</taxon>
        <taxon>Verrucomicrobiia</taxon>
        <taxon>Verrucomicrobiales</taxon>
        <taxon>Verrucomicrobiaceae</taxon>
        <taxon>Haloferula</taxon>
    </lineage>
</organism>
<dbReference type="PANTHER" id="PTHR43606:SF2">
    <property type="entry name" value="ALKALINE PHOSPHATASE FAMILY PROTEIN (AFU_ORTHOLOGUE AFUA_5G03860)"/>
    <property type="match status" value="1"/>
</dbReference>
<feature type="region of interest" description="Disordered" evidence="1">
    <location>
        <begin position="1311"/>
        <end position="1331"/>
    </location>
</feature>
<accession>A0A934VEL9</accession>